<protein>
    <recommendedName>
        <fullName evidence="6">Transcription repressor</fullName>
    </recommendedName>
    <alternativeName>
        <fullName evidence="6">Ovate family protein</fullName>
    </alternativeName>
</protein>
<reference evidence="8" key="1">
    <citation type="submission" date="2023-07" db="EMBL/GenBank/DDBJ databases">
        <title>A chromosome-level genome assembly of Lolium multiflorum.</title>
        <authorList>
            <person name="Chen Y."/>
            <person name="Copetti D."/>
            <person name="Kolliker R."/>
            <person name="Studer B."/>
        </authorList>
    </citation>
    <scope>NUCLEOTIDE SEQUENCE</scope>
    <source>
        <strain evidence="8">02402/16</strain>
        <tissue evidence="8">Leaf</tissue>
    </source>
</reference>
<keyword evidence="5 6" id="KW-0539">Nucleus</keyword>
<sequence>MSFGRTDDGYDGEVSSTRKDCKTRVITNPAYFSTIDSSASTTAPVSEADELIIRGIRSSSRLFFEPEATSSIVNKPSGAHTVAFGGARAVAIHSADPYGDFRQSMEEMVLSHGANGMDDWGWLEEMLGWYLRANGKKTHGLIVGAFVDLLVTLTSSSSVKQSDQF</sequence>
<evidence type="ECO:0000256" key="4">
    <source>
        <dbReference type="ARBA" id="ARBA00023163"/>
    </source>
</evidence>
<dbReference type="NCBIfam" id="TIGR01568">
    <property type="entry name" value="A_thal_3678"/>
    <property type="match status" value="1"/>
</dbReference>
<gene>
    <name evidence="8" type="ORF">QYE76_050336</name>
</gene>
<evidence type="ECO:0000256" key="1">
    <source>
        <dbReference type="ARBA" id="ARBA00004123"/>
    </source>
</evidence>
<accession>A0AAD8SRE8</accession>
<evidence type="ECO:0000256" key="6">
    <source>
        <dbReference type="RuleBase" id="RU367028"/>
    </source>
</evidence>
<dbReference type="Pfam" id="PF04844">
    <property type="entry name" value="Ovate"/>
    <property type="match status" value="1"/>
</dbReference>
<dbReference type="InterPro" id="IPR038933">
    <property type="entry name" value="Ovate"/>
</dbReference>
<comment type="function">
    <text evidence="6">Transcriptional repressor that regulates multiple aspects of plant growth and development.</text>
</comment>
<keyword evidence="9" id="KW-1185">Reference proteome</keyword>
<organism evidence="8 9">
    <name type="scientific">Lolium multiflorum</name>
    <name type="common">Italian ryegrass</name>
    <name type="synonym">Lolium perenne subsp. multiflorum</name>
    <dbReference type="NCBI Taxonomy" id="4521"/>
    <lineage>
        <taxon>Eukaryota</taxon>
        <taxon>Viridiplantae</taxon>
        <taxon>Streptophyta</taxon>
        <taxon>Embryophyta</taxon>
        <taxon>Tracheophyta</taxon>
        <taxon>Spermatophyta</taxon>
        <taxon>Magnoliopsida</taxon>
        <taxon>Liliopsida</taxon>
        <taxon>Poales</taxon>
        <taxon>Poaceae</taxon>
        <taxon>BOP clade</taxon>
        <taxon>Pooideae</taxon>
        <taxon>Poodae</taxon>
        <taxon>Poeae</taxon>
        <taxon>Poeae Chloroplast Group 2 (Poeae type)</taxon>
        <taxon>Loliodinae</taxon>
        <taxon>Loliinae</taxon>
        <taxon>Lolium</taxon>
    </lineage>
</organism>
<evidence type="ECO:0000313" key="9">
    <source>
        <dbReference type="Proteomes" id="UP001231189"/>
    </source>
</evidence>
<evidence type="ECO:0000256" key="2">
    <source>
        <dbReference type="ARBA" id="ARBA00022491"/>
    </source>
</evidence>
<dbReference type="EMBL" id="JAUUTY010000003">
    <property type="protein sequence ID" value="KAK1662177.1"/>
    <property type="molecule type" value="Genomic_DNA"/>
</dbReference>
<proteinExistence type="predicted"/>
<keyword evidence="2 6" id="KW-0678">Repressor</keyword>
<dbReference type="Proteomes" id="UP001231189">
    <property type="component" value="Unassembled WGS sequence"/>
</dbReference>
<comment type="subcellular location">
    <subcellularLocation>
        <location evidence="1 6">Nucleus</location>
    </subcellularLocation>
</comment>
<keyword evidence="3 6" id="KW-0805">Transcription regulation</keyword>
<dbReference type="AlphaFoldDB" id="A0AAD8SRE8"/>
<evidence type="ECO:0000256" key="5">
    <source>
        <dbReference type="ARBA" id="ARBA00023242"/>
    </source>
</evidence>
<evidence type="ECO:0000313" key="8">
    <source>
        <dbReference type="EMBL" id="KAK1662177.1"/>
    </source>
</evidence>
<name>A0AAD8SRE8_LOLMU</name>
<dbReference type="InterPro" id="IPR006458">
    <property type="entry name" value="Ovate_C"/>
</dbReference>
<dbReference type="PROSITE" id="PS51754">
    <property type="entry name" value="OVATE"/>
    <property type="match status" value="1"/>
</dbReference>
<feature type="domain" description="OVATE" evidence="7">
    <location>
        <begin position="90"/>
        <end position="152"/>
    </location>
</feature>
<dbReference type="GO" id="GO:0005634">
    <property type="term" value="C:nucleus"/>
    <property type="evidence" value="ECO:0007669"/>
    <property type="project" value="UniProtKB-SubCell"/>
</dbReference>
<dbReference type="GO" id="GO:0045892">
    <property type="term" value="P:negative regulation of DNA-templated transcription"/>
    <property type="evidence" value="ECO:0007669"/>
    <property type="project" value="UniProtKB-UniRule"/>
</dbReference>
<dbReference type="PANTHER" id="PTHR33057:SF26">
    <property type="entry name" value="TRANSCRIPTION REPRESSOR OFP13"/>
    <property type="match status" value="1"/>
</dbReference>
<evidence type="ECO:0000259" key="7">
    <source>
        <dbReference type="PROSITE" id="PS51754"/>
    </source>
</evidence>
<evidence type="ECO:0000256" key="3">
    <source>
        <dbReference type="ARBA" id="ARBA00023015"/>
    </source>
</evidence>
<comment type="caution">
    <text evidence="8">The sequence shown here is derived from an EMBL/GenBank/DDBJ whole genome shotgun (WGS) entry which is preliminary data.</text>
</comment>
<keyword evidence="4 6" id="KW-0804">Transcription</keyword>
<dbReference type="PANTHER" id="PTHR33057">
    <property type="entry name" value="TRANSCRIPTION REPRESSOR OFP7-RELATED"/>
    <property type="match status" value="1"/>
</dbReference>